<evidence type="ECO:0000313" key="2">
    <source>
        <dbReference type="Proteomes" id="UP000814140"/>
    </source>
</evidence>
<name>A0ACB8SUI6_9AGAM</name>
<accession>A0ACB8SUI6</accession>
<dbReference type="EMBL" id="MU277223">
    <property type="protein sequence ID" value="KAI0059867.1"/>
    <property type="molecule type" value="Genomic_DNA"/>
</dbReference>
<organism evidence="1 2">
    <name type="scientific">Artomyces pyxidatus</name>
    <dbReference type="NCBI Taxonomy" id="48021"/>
    <lineage>
        <taxon>Eukaryota</taxon>
        <taxon>Fungi</taxon>
        <taxon>Dikarya</taxon>
        <taxon>Basidiomycota</taxon>
        <taxon>Agaricomycotina</taxon>
        <taxon>Agaricomycetes</taxon>
        <taxon>Russulales</taxon>
        <taxon>Auriscalpiaceae</taxon>
        <taxon>Artomyces</taxon>
    </lineage>
</organism>
<proteinExistence type="predicted"/>
<keyword evidence="2" id="KW-1185">Reference proteome</keyword>
<protein>
    <submittedName>
        <fullName evidence="1">Uncharacterized protein</fullName>
    </submittedName>
</protein>
<gene>
    <name evidence="1" type="ORF">BV25DRAFT_1036159</name>
</gene>
<reference evidence="1" key="1">
    <citation type="submission" date="2021-03" db="EMBL/GenBank/DDBJ databases">
        <authorList>
            <consortium name="DOE Joint Genome Institute"/>
            <person name="Ahrendt S."/>
            <person name="Looney B.P."/>
            <person name="Miyauchi S."/>
            <person name="Morin E."/>
            <person name="Drula E."/>
            <person name="Courty P.E."/>
            <person name="Chicoki N."/>
            <person name="Fauchery L."/>
            <person name="Kohler A."/>
            <person name="Kuo A."/>
            <person name="Labutti K."/>
            <person name="Pangilinan J."/>
            <person name="Lipzen A."/>
            <person name="Riley R."/>
            <person name="Andreopoulos W."/>
            <person name="He G."/>
            <person name="Johnson J."/>
            <person name="Barry K.W."/>
            <person name="Grigoriev I.V."/>
            <person name="Nagy L."/>
            <person name="Hibbett D."/>
            <person name="Henrissat B."/>
            <person name="Matheny P.B."/>
            <person name="Labbe J."/>
            <person name="Martin F."/>
        </authorList>
    </citation>
    <scope>NUCLEOTIDE SEQUENCE</scope>
    <source>
        <strain evidence="1">HHB10654</strain>
    </source>
</reference>
<dbReference type="Proteomes" id="UP000814140">
    <property type="component" value="Unassembled WGS sequence"/>
</dbReference>
<comment type="caution">
    <text evidence="1">The sequence shown here is derived from an EMBL/GenBank/DDBJ whole genome shotgun (WGS) entry which is preliminary data.</text>
</comment>
<evidence type="ECO:0000313" key="1">
    <source>
        <dbReference type="EMBL" id="KAI0059867.1"/>
    </source>
</evidence>
<sequence length="145" mass="16571">MQPSYFYHGSPWSFQAYPTGNLIFGNIPNIPEDSNSHLGAPNFSADGMWNGPVPLRKTDITTCPRKLPSASWRNQLSRPTIPMITDLIYRPHFITSWTLVVDRIPLDYHRLPKMIWPPTQDRPAVPPPTMTASPNRIQFSTPEWT</sequence>
<reference evidence="1" key="2">
    <citation type="journal article" date="2022" name="New Phytol.">
        <title>Evolutionary transition to the ectomycorrhizal habit in the genomes of a hyperdiverse lineage of mushroom-forming fungi.</title>
        <authorList>
            <person name="Looney B."/>
            <person name="Miyauchi S."/>
            <person name="Morin E."/>
            <person name="Drula E."/>
            <person name="Courty P.E."/>
            <person name="Kohler A."/>
            <person name="Kuo A."/>
            <person name="LaButti K."/>
            <person name="Pangilinan J."/>
            <person name="Lipzen A."/>
            <person name="Riley R."/>
            <person name="Andreopoulos W."/>
            <person name="He G."/>
            <person name="Johnson J."/>
            <person name="Nolan M."/>
            <person name="Tritt A."/>
            <person name="Barry K.W."/>
            <person name="Grigoriev I.V."/>
            <person name="Nagy L.G."/>
            <person name="Hibbett D."/>
            <person name="Henrissat B."/>
            <person name="Matheny P.B."/>
            <person name="Labbe J."/>
            <person name="Martin F.M."/>
        </authorList>
    </citation>
    <scope>NUCLEOTIDE SEQUENCE</scope>
    <source>
        <strain evidence="1">HHB10654</strain>
    </source>
</reference>